<keyword evidence="3 9" id="KW-0812">Transmembrane</keyword>
<evidence type="ECO:0000259" key="11">
    <source>
        <dbReference type="PROSITE" id="PS50885"/>
    </source>
</evidence>
<evidence type="ECO:0000256" key="2">
    <source>
        <dbReference type="ARBA" id="ARBA00022475"/>
    </source>
</evidence>
<dbReference type="Pfam" id="PF00672">
    <property type="entry name" value="HAMP"/>
    <property type="match status" value="1"/>
</dbReference>
<dbReference type="PRINTS" id="PR00260">
    <property type="entry name" value="CHEMTRNSDUCR"/>
</dbReference>
<dbReference type="PROSITE" id="PS50885">
    <property type="entry name" value="HAMP"/>
    <property type="match status" value="1"/>
</dbReference>
<evidence type="ECO:0000313" key="12">
    <source>
        <dbReference type="EMBL" id="GFO66107.1"/>
    </source>
</evidence>
<dbReference type="Gene3D" id="1.20.120.30">
    <property type="entry name" value="Aspartate receptor, ligand-binding domain"/>
    <property type="match status" value="1"/>
</dbReference>
<dbReference type="PROSITE" id="PS50111">
    <property type="entry name" value="CHEMOTAXIS_TRANSDUC_2"/>
    <property type="match status" value="1"/>
</dbReference>
<reference evidence="12" key="2">
    <citation type="journal article" date="2021" name="Int. J. Syst. Evol. Microbiol.">
        <title>Geomonas silvestris sp. nov., Geomonas paludis sp. nov. and Geomonas limicola sp. nov., isolated from terrestrial environments, and emended description of the genus Geomonas.</title>
        <authorList>
            <person name="Itoh H."/>
            <person name="Xu Z."/>
            <person name="Masuda Y."/>
            <person name="Ushijima N."/>
            <person name="Hayakawa C."/>
            <person name="Shiratori Y."/>
            <person name="Senoo K."/>
        </authorList>
    </citation>
    <scope>NUCLEOTIDE SEQUENCE</scope>
    <source>
        <strain evidence="12">Red736</strain>
    </source>
</reference>
<dbReference type="InterPro" id="IPR003660">
    <property type="entry name" value="HAMP_dom"/>
</dbReference>
<dbReference type="SMART" id="SM00283">
    <property type="entry name" value="MA"/>
    <property type="match status" value="1"/>
</dbReference>
<organism evidence="12 14">
    <name type="scientific">Geomonas paludis</name>
    <dbReference type="NCBI Taxonomy" id="2740185"/>
    <lineage>
        <taxon>Bacteria</taxon>
        <taxon>Pseudomonadati</taxon>
        <taxon>Thermodesulfobacteriota</taxon>
        <taxon>Desulfuromonadia</taxon>
        <taxon>Geobacterales</taxon>
        <taxon>Geobacteraceae</taxon>
        <taxon>Geomonas</taxon>
    </lineage>
</organism>
<dbReference type="SMART" id="SM01049">
    <property type="entry name" value="Cache_2"/>
    <property type="match status" value="1"/>
</dbReference>
<feature type="domain" description="HAMP" evidence="11">
    <location>
        <begin position="214"/>
        <end position="268"/>
    </location>
</feature>
<gene>
    <name evidence="12" type="primary">mcp40H-11</name>
    <name evidence="12" type="ORF">GMPD_40260</name>
    <name evidence="13" type="ORF">M1B72_05490</name>
</gene>
<dbReference type="CDD" id="cd06225">
    <property type="entry name" value="HAMP"/>
    <property type="match status" value="1"/>
</dbReference>
<protein>
    <submittedName>
        <fullName evidence="12 13">Chemotaxis protein</fullName>
    </submittedName>
</protein>
<dbReference type="GO" id="GO:0004888">
    <property type="term" value="F:transmembrane signaling receptor activity"/>
    <property type="evidence" value="ECO:0007669"/>
    <property type="project" value="InterPro"/>
</dbReference>
<reference evidence="14" key="1">
    <citation type="submission" date="2020-06" db="EMBL/GenBank/DDBJ databases">
        <title>Draft genomic sequecing of Geomonas sp. Red736.</title>
        <authorList>
            <person name="Itoh H."/>
            <person name="Xu Z.X."/>
            <person name="Ushijima N."/>
            <person name="Masuda Y."/>
            <person name="Shiratori Y."/>
            <person name="Senoo K."/>
        </authorList>
    </citation>
    <scope>NUCLEOTIDE SEQUENCE [LARGE SCALE GENOMIC DNA]</scope>
    <source>
        <strain evidence="14">Red736</strain>
    </source>
</reference>
<evidence type="ECO:0000259" key="10">
    <source>
        <dbReference type="PROSITE" id="PS50111"/>
    </source>
</evidence>
<evidence type="ECO:0000313" key="13">
    <source>
        <dbReference type="EMBL" id="UPU37162.1"/>
    </source>
</evidence>
<accession>A0A6V8N2K4</accession>
<dbReference type="Gene3D" id="1.10.287.950">
    <property type="entry name" value="Methyl-accepting chemotaxis protein"/>
    <property type="match status" value="1"/>
</dbReference>
<dbReference type="Proteomes" id="UP000831485">
    <property type="component" value="Chromosome"/>
</dbReference>
<feature type="transmembrane region" description="Helical" evidence="9">
    <location>
        <begin position="192"/>
        <end position="213"/>
    </location>
</feature>
<comment type="similarity">
    <text evidence="7">Belongs to the methyl-accepting chemotaxis (MCP) protein family.</text>
</comment>
<dbReference type="InterPro" id="IPR004089">
    <property type="entry name" value="MCPsignal_dom"/>
</dbReference>
<dbReference type="PANTHER" id="PTHR32089:SF112">
    <property type="entry name" value="LYSOZYME-LIKE PROTEIN-RELATED"/>
    <property type="match status" value="1"/>
</dbReference>
<dbReference type="Pfam" id="PF13682">
    <property type="entry name" value="CZB"/>
    <property type="match status" value="1"/>
</dbReference>
<dbReference type="Pfam" id="PF17200">
    <property type="entry name" value="sCache_2"/>
    <property type="match status" value="1"/>
</dbReference>
<keyword evidence="15" id="KW-1185">Reference proteome</keyword>
<evidence type="ECO:0000256" key="4">
    <source>
        <dbReference type="ARBA" id="ARBA00022989"/>
    </source>
</evidence>
<dbReference type="Proteomes" id="UP000568888">
    <property type="component" value="Unassembled WGS sequence"/>
</dbReference>
<proteinExistence type="inferred from homology"/>
<evidence type="ECO:0000256" key="8">
    <source>
        <dbReference type="PROSITE-ProRule" id="PRU00284"/>
    </source>
</evidence>
<reference evidence="13" key="3">
    <citation type="submission" date="2022-04" db="EMBL/GenBank/DDBJ databases">
        <authorList>
            <person name="Liu G."/>
        </authorList>
    </citation>
    <scope>NUCLEOTIDE SEQUENCE</scope>
    <source>
        <strain evidence="13">RG22</strain>
    </source>
</reference>
<keyword evidence="4 9" id="KW-1133">Transmembrane helix</keyword>
<evidence type="ECO:0000313" key="15">
    <source>
        <dbReference type="Proteomes" id="UP000831485"/>
    </source>
</evidence>
<evidence type="ECO:0000256" key="5">
    <source>
        <dbReference type="ARBA" id="ARBA00023136"/>
    </source>
</evidence>
<dbReference type="EMBL" id="BLXY01000017">
    <property type="protein sequence ID" value="GFO66107.1"/>
    <property type="molecule type" value="Genomic_DNA"/>
</dbReference>
<dbReference type="InterPro" id="IPR033480">
    <property type="entry name" value="sCache_2"/>
</dbReference>
<evidence type="ECO:0000256" key="9">
    <source>
        <dbReference type="SAM" id="Phobius"/>
    </source>
</evidence>
<dbReference type="FunFam" id="1.10.287.950:FF:000001">
    <property type="entry name" value="Methyl-accepting chemotaxis sensory transducer"/>
    <property type="match status" value="1"/>
</dbReference>
<dbReference type="EMBL" id="CP096574">
    <property type="protein sequence ID" value="UPU37162.1"/>
    <property type="molecule type" value="Genomic_DNA"/>
</dbReference>
<evidence type="ECO:0000256" key="3">
    <source>
        <dbReference type="ARBA" id="ARBA00022692"/>
    </source>
</evidence>
<dbReference type="GO" id="GO:0005886">
    <property type="term" value="C:plasma membrane"/>
    <property type="evidence" value="ECO:0007669"/>
    <property type="project" value="UniProtKB-SubCell"/>
</dbReference>
<dbReference type="AlphaFoldDB" id="A0A6V8N2K4"/>
<dbReference type="Gene3D" id="3.30.450.20">
    <property type="entry name" value="PAS domain"/>
    <property type="match status" value="1"/>
</dbReference>
<keyword evidence="2" id="KW-1003">Cell membrane</keyword>
<feature type="domain" description="Methyl-accepting transducer" evidence="10">
    <location>
        <begin position="273"/>
        <end position="509"/>
    </location>
</feature>
<name>A0A6V8N2K4_9BACT</name>
<dbReference type="InterPro" id="IPR004090">
    <property type="entry name" value="Chemotax_Me-accpt_rcpt"/>
</dbReference>
<evidence type="ECO:0000256" key="6">
    <source>
        <dbReference type="ARBA" id="ARBA00023224"/>
    </source>
</evidence>
<dbReference type="SMART" id="SM00304">
    <property type="entry name" value="HAMP"/>
    <property type="match status" value="1"/>
</dbReference>
<keyword evidence="6 8" id="KW-0807">Transducer</keyword>
<dbReference type="GO" id="GO:0007165">
    <property type="term" value="P:signal transduction"/>
    <property type="evidence" value="ECO:0007669"/>
    <property type="project" value="UniProtKB-KW"/>
</dbReference>
<dbReference type="GO" id="GO:0006935">
    <property type="term" value="P:chemotaxis"/>
    <property type="evidence" value="ECO:0007669"/>
    <property type="project" value="InterPro"/>
</dbReference>
<feature type="transmembrane region" description="Helical" evidence="9">
    <location>
        <begin position="13"/>
        <end position="36"/>
    </location>
</feature>
<dbReference type="SUPFAM" id="SSF58104">
    <property type="entry name" value="Methyl-accepting chemotaxis protein (MCP) signaling domain"/>
    <property type="match status" value="1"/>
</dbReference>
<dbReference type="Gene3D" id="6.10.340.10">
    <property type="match status" value="1"/>
</dbReference>
<evidence type="ECO:0000256" key="7">
    <source>
        <dbReference type="ARBA" id="ARBA00029447"/>
    </source>
</evidence>
<keyword evidence="5 9" id="KW-0472">Membrane</keyword>
<evidence type="ECO:0000256" key="1">
    <source>
        <dbReference type="ARBA" id="ARBA00004651"/>
    </source>
</evidence>
<comment type="subcellular location">
    <subcellularLocation>
        <location evidence="1">Cell membrane</location>
        <topology evidence="1">Multi-pass membrane protein</topology>
    </subcellularLocation>
</comment>
<dbReference type="PANTHER" id="PTHR32089">
    <property type="entry name" value="METHYL-ACCEPTING CHEMOTAXIS PROTEIN MCPB"/>
    <property type="match status" value="1"/>
</dbReference>
<sequence>MKRFRDWGIFQKIISATLLSWLLLVAISVFLLTPYLRTLIMHERQETVRAMVQQATSRMKWYQDQVERGTLTREDAQRRTIQEVSAARYQKTNYLWINDLGPRMVIHPLKPELNGKDLGQFKDPAGKLLFVEMVRACNDQGSGFVSYQWPKSAAGEPQPKLSYVELFRPWGWVVGTGIYLDDVQATLLRTQLYIGAGLLVVLALTLLLTWLIARSITTPLHEMVKAVEAIASGDGDLSRSIAGGRSDELGALAGNMNTFIETLHTLVANVLKVSINVVIGSSKVHGMAKQINSNADDLAAQSVAVATASEEMSATSQDIARSCAQAAQGGTTTTRVASDGAQVVNETVAGMHQIAELVRESATTVAGLGRRSDQIGEIIGTIEEIADQTNLLALNAAIEAARAGEQGRGFAVVADEVRALAERTTKATKEIGAMIGAIQVETRAAVRSMEHGVSVVEQGSHGAQRSGQALQDIITSVEGVTGDLAQIATAAEEQSATTHEIAASVQRVTDIARDTSAQTQRTTHEANHLLTMAEELMALLGKFKINEDAALVISRARSAHMIFVGKIKGHLDGSIRVDPQALPTHLTCAFGKWYQGKGKEDCGHSELYRQIDPPHAKVHELGKQAVIACNNGDRVRAAQLCAEMVDASQVLLGILEQLEERCGGKG</sequence>
<dbReference type="InterPro" id="IPR025991">
    <property type="entry name" value="Chemoreceptor_zinc-bind_dom"/>
</dbReference>
<dbReference type="CDD" id="cd11386">
    <property type="entry name" value="MCP_signal"/>
    <property type="match status" value="1"/>
</dbReference>
<dbReference type="RefSeq" id="WP_183350781.1">
    <property type="nucleotide sequence ID" value="NZ_BLXY01000017.1"/>
</dbReference>
<dbReference type="Pfam" id="PF00015">
    <property type="entry name" value="MCPsignal"/>
    <property type="match status" value="1"/>
</dbReference>
<evidence type="ECO:0000313" key="14">
    <source>
        <dbReference type="Proteomes" id="UP000568888"/>
    </source>
</evidence>